<protein>
    <submittedName>
        <fullName evidence="1">YaaC family protein</fullName>
    </submittedName>
</protein>
<gene>
    <name evidence="1" type="ORF">ACFO4N_13450</name>
</gene>
<sequence>MDSQGEWHAFLPYKSAAFTQTFLRKIYEKQNIGEPLSNSYKNGYAFCYYIEHGRCYFEQAAVAPDQIRPVLLFYGATQLLKAFVLTTDPAYPETSRVLAHGVSTRKKKKTRYDFMQDTVHIQKSGLFSQVLAKVFHLPSMEGAKLRMTELLSKIPELKPLFWRINGKTICYPVFSTDHDGFMVACDILNSLAMTKARFFQFLNEKIMPMETEDSTYLYFRLTGSNHRDFLLQDLNGRLYLPAVKTGYLDLPELLVHFLILYNLSMIARYETEWWYTLHFERSSSDLSFIHAFLALAQIKFPKLAGQWLQDREQWVSQ</sequence>
<dbReference type="Pfam" id="PF14175">
    <property type="entry name" value="YaaC"/>
    <property type="match status" value="1"/>
</dbReference>
<accession>A0ABV9GSP4</accession>
<proteinExistence type="predicted"/>
<reference evidence="2" key="1">
    <citation type="journal article" date="2019" name="Int. J. Syst. Evol. Microbiol.">
        <title>The Global Catalogue of Microorganisms (GCM) 10K type strain sequencing project: providing services to taxonomists for standard genome sequencing and annotation.</title>
        <authorList>
            <consortium name="The Broad Institute Genomics Platform"/>
            <consortium name="The Broad Institute Genome Sequencing Center for Infectious Disease"/>
            <person name="Wu L."/>
            <person name="Ma J."/>
        </authorList>
    </citation>
    <scope>NUCLEOTIDE SEQUENCE [LARGE SCALE GENOMIC DNA]</scope>
    <source>
        <strain evidence="2">CGMCC 1.16306</strain>
    </source>
</reference>
<keyword evidence="2" id="KW-1185">Reference proteome</keyword>
<dbReference type="Proteomes" id="UP001596022">
    <property type="component" value="Unassembled WGS sequence"/>
</dbReference>
<dbReference type="EMBL" id="JBHSFW010000011">
    <property type="protein sequence ID" value="MFC4619720.1"/>
    <property type="molecule type" value="Genomic_DNA"/>
</dbReference>
<name>A0ABV9GSP4_9BACL</name>
<comment type="caution">
    <text evidence="1">The sequence shown here is derived from an EMBL/GenBank/DDBJ whole genome shotgun (WGS) entry which is preliminary data.</text>
</comment>
<organism evidence="1 2">
    <name type="scientific">Camelliibacillus cellulosilyticus</name>
    <dbReference type="NCBI Taxonomy" id="2174486"/>
    <lineage>
        <taxon>Bacteria</taxon>
        <taxon>Bacillati</taxon>
        <taxon>Bacillota</taxon>
        <taxon>Bacilli</taxon>
        <taxon>Bacillales</taxon>
        <taxon>Sporolactobacillaceae</taxon>
        <taxon>Camelliibacillus</taxon>
    </lineage>
</organism>
<dbReference type="RefSeq" id="WP_376846812.1">
    <property type="nucleotide sequence ID" value="NZ_JBHSFW010000011.1"/>
</dbReference>
<dbReference type="InterPro" id="IPR026988">
    <property type="entry name" value="YaaC-like"/>
</dbReference>
<evidence type="ECO:0000313" key="2">
    <source>
        <dbReference type="Proteomes" id="UP001596022"/>
    </source>
</evidence>
<evidence type="ECO:0000313" key="1">
    <source>
        <dbReference type="EMBL" id="MFC4619720.1"/>
    </source>
</evidence>